<organism evidence="1 2">
    <name type="scientific">Acinetobacter phage vB_AbaM_PhT2</name>
    <dbReference type="NCBI Taxonomy" id="2690230"/>
    <lineage>
        <taxon>Viruses</taxon>
        <taxon>Duplodnaviria</taxon>
        <taxon>Heunggongvirae</taxon>
        <taxon>Uroviricota</taxon>
        <taxon>Caudoviricetes</taxon>
        <taxon>Pantevenvirales</taxon>
        <taxon>Straboviridae</taxon>
        <taxon>Twarogvirinae</taxon>
        <taxon>Hadassahvirus</taxon>
        <taxon>Hadassahvirus pht2</taxon>
    </lineage>
</organism>
<evidence type="ECO:0000313" key="2">
    <source>
        <dbReference type="Proteomes" id="UP000464274"/>
    </source>
</evidence>
<evidence type="ECO:0000313" key="1">
    <source>
        <dbReference type="EMBL" id="QHJ75770.1"/>
    </source>
</evidence>
<dbReference type="EMBL" id="MN864865">
    <property type="protein sequence ID" value="QHJ75770.1"/>
    <property type="molecule type" value="Genomic_DNA"/>
</dbReference>
<gene>
    <name evidence="1" type="ORF">vBAbaMPhT2_158</name>
</gene>
<accession>A0A6B9SVS1</accession>
<name>A0A6B9SVS1_9CAUD</name>
<sequence>MITSELVEIFKECRGNFESFKARYAENYSYVAAHFAHRIVFYDFQTCMVFGNKIIRGNIRDEVVQILNNVPDEFKSTLSVLMTRIRHGNSVVYFAAEDSNHLRGRSPSIIYTTSDEIKYTMAPLCMEQLDGIPNLYIRKIYNKNEY</sequence>
<keyword evidence="2" id="KW-1185">Reference proteome</keyword>
<reference evidence="1 2" key="1">
    <citation type="submission" date="2019-12" db="EMBL/GenBank/DDBJ databases">
        <title>Developing bacteriophages as a method of controlling the opportunistic pathogen Acinetobacter baumannii in Thai hospitals.</title>
        <authorList>
            <person name="Styles K.M."/>
            <person name="Smith S.E."/>
            <person name="Thummeepak R."/>
            <person name="Leungtongkam U."/>
            <person name="Christie G.S."/>
            <person name="Millard A."/>
            <person name="Moat J."/>
            <person name="Dowson C.C."/>
            <person name="Wellington E.M."/>
            <person name="Sitthisak S."/>
            <person name="Sagona A.P."/>
        </authorList>
    </citation>
    <scope>NUCLEOTIDE SEQUENCE [LARGE SCALE GENOMIC DNA]</scope>
</reference>
<dbReference type="Proteomes" id="UP000464274">
    <property type="component" value="Segment"/>
</dbReference>
<protein>
    <submittedName>
        <fullName evidence="1">Uncharacterized protein</fullName>
    </submittedName>
</protein>
<proteinExistence type="predicted"/>